<proteinExistence type="predicted"/>
<keyword evidence="2" id="KW-1185">Reference proteome</keyword>
<evidence type="ECO:0000313" key="2">
    <source>
        <dbReference type="Proteomes" id="UP000724584"/>
    </source>
</evidence>
<dbReference type="EMBL" id="JAGIZQ010000002">
    <property type="protein sequence ID" value="KAH6640417.1"/>
    <property type="molecule type" value="Genomic_DNA"/>
</dbReference>
<organism evidence="1 2">
    <name type="scientific">Chaetomium tenue</name>
    <dbReference type="NCBI Taxonomy" id="1854479"/>
    <lineage>
        <taxon>Eukaryota</taxon>
        <taxon>Fungi</taxon>
        <taxon>Dikarya</taxon>
        <taxon>Ascomycota</taxon>
        <taxon>Pezizomycotina</taxon>
        <taxon>Sordariomycetes</taxon>
        <taxon>Sordariomycetidae</taxon>
        <taxon>Sordariales</taxon>
        <taxon>Chaetomiaceae</taxon>
        <taxon>Chaetomium</taxon>
    </lineage>
</organism>
<sequence length="291" mass="32578">MAPPGEPVLWSLYVYAPNQGAPIFFVIAYALSAVFHVWQCVRYQAWKLMWLHSVCAVSFTLGYALREWGSHNYLYLPTDKTPLMIFILSQVFIYICPPLLELSNYHLLARLFSHIPHCAPLPAHRVLSTFGGLMAVVEALNAVGVALVANPAGGAQALGTRLTLAALAIQVVVHAGGETKVDLDDLEVLRGLSPLMRYEVYFYVFEASLMLLNSWLWNVWHPGRFLPRDRHVYLAEDGTEVTGDIQEDSRPLLAKTAHVLTFGLLFRNKKEGAHRMQELSEYPPGSSHYTA</sequence>
<evidence type="ECO:0000313" key="1">
    <source>
        <dbReference type="EMBL" id="KAH6640417.1"/>
    </source>
</evidence>
<dbReference type="Proteomes" id="UP000724584">
    <property type="component" value="Unassembled WGS sequence"/>
</dbReference>
<name>A0ACB7PKX3_9PEZI</name>
<accession>A0ACB7PKX3</accession>
<reference evidence="1 2" key="1">
    <citation type="journal article" date="2021" name="Nat. Commun.">
        <title>Genetic determinants of endophytism in the Arabidopsis root mycobiome.</title>
        <authorList>
            <person name="Mesny F."/>
            <person name="Miyauchi S."/>
            <person name="Thiergart T."/>
            <person name="Pickel B."/>
            <person name="Atanasova L."/>
            <person name="Karlsson M."/>
            <person name="Huettel B."/>
            <person name="Barry K.W."/>
            <person name="Haridas S."/>
            <person name="Chen C."/>
            <person name="Bauer D."/>
            <person name="Andreopoulos W."/>
            <person name="Pangilinan J."/>
            <person name="LaButti K."/>
            <person name="Riley R."/>
            <person name="Lipzen A."/>
            <person name="Clum A."/>
            <person name="Drula E."/>
            <person name="Henrissat B."/>
            <person name="Kohler A."/>
            <person name="Grigoriev I.V."/>
            <person name="Martin F.M."/>
            <person name="Hacquard S."/>
        </authorList>
    </citation>
    <scope>NUCLEOTIDE SEQUENCE [LARGE SCALE GENOMIC DNA]</scope>
    <source>
        <strain evidence="1 2">MPI-SDFR-AT-0079</strain>
    </source>
</reference>
<gene>
    <name evidence="1" type="ORF">F5144DRAFT_609421</name>
</gene>
<protein>
    <submittedName>
        <fullName evidence="1">Uncharacterized protein</fullName>
    </submittedName>
</protein>
<comment type="caution">
    <text evidence="1">The sequence shown here is derived from an EMBL/GenBank/DDBJ whole genome shotgun (WGS) entry which is preliminary data.</text>
</comment>